<keyword evidence="2" id="KW-1185">Reference proteome</keyword>
<evidence type="ECO:0000313" key="1">
    <source>
        <dbReference type="EMBL" id="MBD2500662.1"/>
    </source>
</evidence>
<organism evidence="1 2">
    <name type="scientific">Anabaena azotica FACHB-119</name>
    <dbReference type="NCBI Taxonomy" id="947527"/>
    <lineage>
        <taxon>Bacteria</taxon>
        <taxon>Bacillati</taxon>
        <taxon>Cyanobacteriota</taxon>
        <taxon>Cyanophyceae</taxon>
        <taxon>Nostocales</taxon>
        <taxon>Nostocaceae</taxon>
        <taxon>Anabaena</taxon>
        <taxon>Anabaena azotica</taxon>
    </lineage>
</organism>
<proteinExistence type="predicted"/>
<name>A0ABR8D323_9NOST</name>
<dbReference type="RefSeq" id="WP_190469906.1">
    <property type="nucleotide sequence ID" value="NZ_JACJSG010000009.1"/>
</dbReference>
<evidence type="ECO:0008006" key="3">
    <source>
        <dbReference type="Google" id="ProtNLM"/>
    </source>
</evidence>
<gene>
    <name evidence="1" type="ORF">H6G83_08520</name>
</gene>
<dbReference type="EMBL" id="JACJSG010000009">
    <property type="protein sequence ID" value="MBD2500662.1"/>
    <property type="molecule type" value="Genomic_DNA"/>
</dbReference>
<sequence>MSEHRLSEIVIERPRHGMRISLKKYKGFKKQLDKLTEVASQDGLLSPYLIKPRNKSKYLADHLGPLRRFLRSKVGQSWNDIYSELCQRLKTNTMAGQHVIGHVWDFVERYVEIVDGKVYSKAYQRCRTRLDTSYRDRFYIHPETGILCAVEKAPRKRKPKQEPTDILIVDDYHQYHKLNEIWYLITFENFPPPPTDYVTDVLRGLIHRSIATYRGRKIYAATKQQCSKKEIRFILNQLSQK</sequence>
<accession>A0ABR8D323</accession>
<evidence type="ECO:0000313" key="2">
    <source>
        <dbReference type="Proteomes" id="UP000661112"/>
    </source>
</evidence>
<comment type="caution">
    <text evidence="1">The sequence shown here is derived from an EMBL/GenBank/DDBJ whole genome shotgun (WGS) entry which is preliminary data.</text>
</comment>
<protein>
    <recommendedName>
        <fullName evidence="3">Transposase</fullName>
    </recommendedName>
</protein>
<reference evidence="1 2" key="1">
    <citation type="journal article" date="2020" name="ISME J.">
        <title>Comparative genomics reveals insights into cyanobacterial evolution and habitat adaptation.</title>
        <authorList>
            <person name="Chen M.Y."/>
            <person name="Teng W.K."/>
            <person name="Zhao L."/>
            <person name="Hu C.X."/>
            <person name="Zhou Y.K."/>
            <person name="Han B.P."/>
            <person name="Song L.R."/>
            <person name="Shu W.S."/>
        </authorList>
    </citation>
    <scope>NUCLEOTIDE SEQUENCE [LARGE SCALE GENOMIC DNA]</scope>
    <source>
        <strain evidence="1 2">FACHB-119</strain>
    </source>
</reference>
<dbReference type="Proteomes" id="UP000661112">
    <property type="component" value="Unassembled WGS sequence"/>
</dbReference>